<protein>
    <recommendedName>
        <fullName evidence="2">Protein SHQ1 homolog</fullName>
    </recommendedName>
</protein>
<dbReference type="KEGG" id="btab:109039869"/>
<evidence type="ECO:0000313" key="5">
    <source>
        <dbReference type="EMBL" id="CAH0391067.1"/>
    </source>
</evidence>
<feature type="compositionally biased region" description="Acidic residues" evidence="3">
    <location>
        <begin position="462"/>
        <end position="482"/>
    </location>
</feature>
<dbReference type="PANTHER" id="PTHR12967">
    <property type="entry name" value="PROTEIN SHQ1 HOMOLOG"/>
    <property type="match status" value="1"/>
</dbReference>
<dbReference type="InterPro" id="IPR048696">
    <property type="entry name" value="SHQ1-like_CS"/>
</dbReference>
<feature type="region of interest" description="Disordered" evidence="3">
    <location>
        <begin position="434"/>
        <end position="482"/>
    </location>
</feature>
<dbReference type="Pfam" id="PF04925">
    <property type="entry name" value="SHQ1"/>
    <property type="match status" value="1"/>
</dbReference>
<dbReference type="InterPro" id="IPR008978">
    <property type="entry name" value="HSP20-like_chaperone"/>
</dbReference>
<comment type="similarity">
    <text evidence="1">Belongs to the SHQ1 family.</text>
</comment>
<dbReference type="InterPro" id="IPR007009">
    <property type="entry name" value="Shq1_C"/>
</dbReference>
<dbReference type="PROSITE" id="PS51203">
    <property type="entry name" value="CS"/>
    <property type="match status" value="1"/>
</dbReference>
<dbReference type="InterPro" id="IPR007052">
    <property type="entry name" value="CS_dom"/>
</dbReference>
<dbReference type="PANTHER" id="PTHR12967:SF0">
    <property type="entry name" value="PROTEIN SHQ1 HOMOLOG"/>
    <property type="match status" value="1"/>
</dbReference>
<dbReference type="GO" id="GO:0005654">
    <property type="term" value="C:nucleoplasm"/>
    <property type="evidence" value="ECO:0007669"/>
    <property type="project" value="TreeGrafter"/>
</dbReference>
<sequence>MRTPSFKLDQTDDTLQITIKAPFANVAQTEIDVNETEFIFSSWPYFLRLHLPGPIEETDSSKGKYDFDTGSFYFELSKKNRNEFFPHLDLIGSFLAPKTNKPLVKPKIEVLSSVSNGCDNDESENSDEEEDWLMEQTLPEESEALLPTIGEYGFANQTKGVLHKFPSEELAEILDLLNPDEVSAGEKKEKQLLKEQDDFSEDHYLADFMDPPEVLETFLSAIPDWTHNELSKEHLELLKDLGNKEYLLSKQEEKSVFFSLVDILFGFAYDHRTTNGTPSTESAWTINKLSATLSWLRSFTSLKEVTVSCVRRSVCYPLYRNWDLSLVVLKDVINILTSGQTQIVKCLLTVYSLFLESEPRYLLNQLYIKDYIIWVQKVPDAKLASFRSSLELLELEKSDIGLELKELEYAAHLTQQADEEAVVNNMVNLHLDHGETSSSAYDSSSDSESTSSSSNDFSSDSESTESDSSVDSDDYTSSEEVD</sequence>
<evidence type="ECO:0000313" key="6">
    <source>
        <dbReference type="Proteomes" id="UP001152759"/>
    </source>
</evidence>
<evidence type="ECO:0000259" key="4">
    <source>
        <dbReference type="PROSITE" id="PS51203"/>
    </source>
</evidence>
<name>A0A9P0AGJ0_BEMTA</name>
<dbReference type="SUPFAM" id="SSF49764">
    <property type="entry name" value="HSP20-like chaperones"/>
    <property type="match status" value="1"/>
</dbReference>
<proteinExistence type="inferred from homology"/>
<accession>A0A9P0AGJ0</accession>
<dbReference type="GO" id="GO:0000493">
    <property type="term" value="P:box H/ACA snoRNP assembly"/>
    <property type="evidence" value="ECO:0007669"/>
    <property type="project" value="InterPro"/>
</dbReference>
<dbReference type="CDD" id="cd06463">
    <property type="entry name" value="p23_like"/>
    <property type="match status" value="1"/>
</dbReference>
<feature type="compositionally biased region" description="Low complexity" evidence="3">
    <location>
        <begin position="436"/>
        <end position="461"/>
    </location>
</feature>
<organism evidence="5 6">
    <name type="scientific">Bemisia tabaci</name>
    <name type="common">Sweetpotato whitefly</name>
    <name type="synonym">Aleurodes tabaci</name>
    <dbReference type="NCBI Taxonomy" id="7038"/>
    <lineage>
        <taxon>Eukaryota</taxon>
        <taxon>Metazoa</taxon>
        <taxon>Ecdysozoa</taxon>
        <taxon>Arthropoda</taxon>
        <taxon>Hexapoda</taxon>
        <taxon>Insecta</taxon>
        <taxon>Pterygota</taxon>
        <taxon>Neoptera</taxon>
        <taxon>Paraneoptera</taxon>
        <taxon>Hemiptera</taxon>
        <taxon>Sternorrhyncha</taxon>
        <taxon>Aleyrodoidea</taxon>
        <taxon>Aleyrodidae</taxon>
        <taxon>Aleyrodinae</taxon>
        <taxon>Bemisia</taxon>
    </lineage>
</organism>
<keyword evidence="6" id="KW-1185">Reference proteome</keyword>
<evidence type="ECO:0000256" key="2">
    <source>
        <dbReference type="ARBA" id="ARBA00013750"/>
    </source>
</evidence>
<dbReference type="GO" id="GO:0005737">
    <property type="term" value="C:cytoplasm"/>
    <property type="evidence" value="ECO:0007669"/>
    <property type="project" value="TreeGrafter"/>
</dbReference>
<feature type="domain" description="CS" evidence="4">
    <location>
        <begin position="1"/>
        <end position="89"/>
    </location>
</feature>
<dbReference type="AlphaFoldDB" id="A0A9P0AGJ0"/>
<reference evidence="5" key="1">
    <citation type="submission" date="2021-12" db="EMBL/GenBank/DDBJ databases">
        <authorList>
            <person name="King R."/>
        </authorList>
    </citation>
    <scope>NUCLEOTIDE SEQUENCE</scope>
</reference>
<dbReference type="Proteomes" id="UP001152759">
    <property type="component" value="Chromosome 5"/>
</dbReference>
<dbReference type="GO" id="GO:0051082">
    <property type="term" value="F:unfolded protein binding"/>
    <property type="evidence" value="ECO:0007669"/>
    <property type="project" value="TreeGrafter"/>
</dbReference>
<gene>
    <name evidence="5" type="ORF">BEMITA_LOCUS9725</name>
</gene>
<dbReference type="InterPro" id="IPR039742">
    <property type="entry name" value="Shq1"/>
</dbReference>
<evidence type="ECO:0000256" key="3">
    <source>
        <dbReference type="SAM" id="MobiDB-lite"/>
    </source>
</evidence>
<evidence type="ECO:0000256" key="1">
    <source>
        <dbReference type="ARBA" id="ARBA00005607"/>
    </source>
</evidence>
<dbReference type="Pfam" id="PF21413">
    <property type="entry name" value="SHQ1-like_CS"/>
    <property type="match status" value="1"/>
</dbReference>
<dbReference type="Gene3D" id="2.60.40.790">
    <property type="match status" value="1"/>
</dbReference>
<dbReference type="EMBL" id="OU963866">
    <property type="protein sequence ID" value="CAH0391067.1"/>
    <property type="molecule type" value="Genomic_DNA"/>
</dbReference>